<evidence type="ECO:0000313" key="1">
    <source>
        <dbReference type="EMBL" id="CAH1128858.1"/>
    </source>
</evidence>
<dbReference type="AlphaFoldDB" id="A0A9P0DHZ5"/>
<dbReference type="PANTHER" id="PTHR31508:SF2">
    <property type="entry name" value="PROTEIN PITCHFORK"/>
    <property type="match status" value="1"/>
</dbReference>
<evidence type="ECO:0000313" key="2">
    <source>
        <dbReference type="Proteomes" id="UP001152799"/>
    </source>
</evidence>
<proteinExistence type="predicted"/>
<protein>
    <submittedName>
        <fullName evidence="1">Uncharacterized protein</fullName>
    </submittedName>
</protein>
<name>A0A9P0DHZ5_9CUCU</name>
<organism evidence="1 2">
    <name type="scientific">Ceutorhynchus assimilis</name>
    <name type="common">cabbage seed weevil</name>
    <dbReference type="NCBI Taxonomy" id="467358"/>
    <lineage>
        <taxon>Eukaryota</taxon>
        <taxon>Metazoa</taxon>
        <taxon>Ecdysozoa</taxon>
        <taxon>Arthropoda</taxon>
        <taxon>Hexapoda</taxon>
        <taxon>Insecta</taxon>
        <taxon>Pterygota</taxon>
        <taxon>Neoptera</taxon>
        <taxon>Endopterygota</taxon>
        <taxon>Coleoptera</taxon>
        <taxon>Polyphaga</taxon>
        <taxon>Cucujiformia</taxon>
        <taxon>Curculionidae</taxon>
        <taxon>Ceutorhynchinae</taxon>
        <taxon>Ceutorhynchus</taxon>
    </lineage>
</organism>
<dbReference type="Proteomes" id="UP001152799">
    <property type="component" value="Chromosome 3"/>
</dbReference>
<dbReference type="GO" id="GO:0031344">
    <property type="term" value="P:regulation of cell projection organization"/>
    <property type="evidence" value="ECO:0007669"/>
    <property type="project" value="TreeGrafter"/>
</dbReference>
<dbReference type="GO" id="GO:0008092">
    <property type="term" value="F:cytoskeletal protein binding"/>
    <property type="evidence" value="ECO:0007669"/>
    <property type="project" value="TreeGrafter"/>
</dbReference>
<dbReference type="EMBL" id="OU892279">
    <property type="protein sequence ID" value="CAH1128858.1"/>
    <property type="molecule type" value="Genomic_DNA"/>
</dbReference>
<keyword evidence="2" id="KW-1185">Reference proteome</keyword>
<dbReference type="PANTHER" id="PTHR31508">
    <property type="entry name" value="PROTEIN PITCHFORK"/>
    <property type="match status" value="1"/>
</dbReference>
<dbReference type="InterPro" id="IPR010736">
    <property type="entry name" value="SHIPPO-rpt"/>
</dbReference>
<dbReference type="InterPro" id="IPR033602">
    <property type="entry name" value="CIMAP3"/>
</dbReference>
<accession>A0A9P0DHZ5</accession>
<dbReference type="Pfam" id="PF07004">
    <property type="entry name" value="SHIPPO-rpt"/>
    <property type="match status" value="1"/>
</dbReference>
<gene>
    <name evidence="1" type="ORF">CEUTPL_LOCUS7580</name>
</gene>
<reference evidence="1" key="1">
    <citation type="submission" date="2022-01" db="EMBL/GenBank/DDBJ databases">
        <authorList>
            <person name="King R."/>
        </authorList>
    </citation>
    <scope>NUCLEOTIDE SEQUENCE</scope>
</reference>
<dbReference type="OrthoDB" id="8189408at2759"/>
<sequence length="263" mass="30522">MGACEQLNFDGFNYVIEILRHEKLCFGSTISRDTAPIGKGLSPFQKTKAPELFKQGPGSYDTEHYTSALYPILNKIRSKRGVATLANKEKRFKEKFIRTPSPGRYEVTKNLETKQAAAPFNIKSSYGRPENNLPGPGTYHIEKTKKCRRTRFMDNFGHPTMIYAVEFNCVPVPVDACLKCKEICKGDYWHRDYAVFLCHLCWEEERFIKELYTKQQLKEFKKIRNCSFEHNHEGCEAATLILPPNKLKKKLRLENYLDLYIDC</sequence>